<evidence type="ECO:0000313" key="3">
    <source>
        <dbReference type="Proteomes" id="UP000722485"/>
    </source>
</evidence>
<feature type="compositionally biased region" description="Low complexity" evidence="1">
    <location>
        <begin position="30"/>
        <end position="43"/>
    </location>
</feature>
<evidence type="ECO:0000256" key="1">
    <source>
        <dbReference type="SAM" id="MobiDB-lite"/>
    </source>
</evidence>
<keyword evidence="3" id="KW-1185">Reference proteome</keyword>
<comment type="caution">
    <text evidence="2">The sequence shown here is derived from an EMBL/GenBank/DDBJ whole genome shotgun (WGS) entry which is preliminary data.</text>
</comment>
<accession>A0A9P5GYV4</accession>
<dbReference type="AlphaFoldDB" id="A0A9P5GYV4"/>
<dbReference type="Proteomes" id="UP000722485">
    <property type="component" value="Unassembled WGS sequence"/>
</dbReference>
<feature type="region of interest" description="Disordered" evidence="1">
    <location>
        <begin position="1"/>
        <end position="98"/>
    </location>
</feature>
<name>A0A9P5GYV4_9HYPO</name>
<sequence>MVSDMAARPPDRATPPSQPHAPRGEPQGPPISTIPTSSVSPVSQLRKRSSCRGKTDPPRAEPLADFYSQLNSQSDSQPDSQPYSQQHFLFSPPDDGPVNERLAFRYAIGDNMFGQDSADQTKRRAERDAEQRADKAMQDYDKKFTSTPDTTP</sequence>
<protein>
    <submittedName>
        <fullName evidence="2">Uncharacterized protein</fullName>
    </submittedName>
</protein>
<dbReference type="EMBL" id="JAANBB010000565">
    <property type="protein sequence ID" value="KAF7539251.1"/>
    <property type="molecule type" value="Genomic_DNA"/>
</dbReference>
<gene>
    <name evidence="2" type="ORF">G7Z17_g12459</name>
</gene>
<evidence type="ECO:0000313" key="2">
    <source>
        <dbReference type="EMBL" id="KAF7539251.1"/>
    </source>
</evidence>
<organism evidence="2 3">
    <name type="scientific">Cylindrodendrum hubeiense</name>
    <dbReference type="NCBI Taxonomy" id="595255"/>
    <lineage>
        <taxon>Eukaryota</taxon>
        <taxon>Fungi</taxon>
        <taxon>Dikarya</taxon>
        <taxon>Ascomycota</taxon>
        <taxon>Pezizomycotina</taxon>
        <taxon>Sordariomycetes</taxon>
        <taxon>Hypocreomycetidae</taxon>
        <taxon>Hypocreales</taxon>
        <taxon>Nectriaceae</taxon>
        <taxon>Cylindrodendrum</taxon>
    </lineage>
</organism>
<feature type="compositionally biased region" description="Basic and acidic residues" evidence="1">
    <location>
        <begin position="119"/>
        <end position="144"/>
    </location>
</feature>
<feature type="region of interest" description="Disordered" evidence="1">
    <location>
        <begin position="112"/>
        <end position="152"/>
    </location>
</feature>
<feature type="compositionally biased region" description="Low complexity" evidence="1">
    <location>
        <begin position="68"/>
        <end position="86"/>
    </location>
</feature>
<proteinExistence type="predicted"/>
<reference evidence="2" key="1">
    <citation type="submission" date="2020-03" db="EMBL/GenBank/DDBJ databases">
        <title>Draft Genome Sequence of Cylindrodendrum hubeiense.</title>
        <authorList>
            <person name="Buettner E."/>
            <person name="Kellner H."/>
        </authorList>
    </citation>
    <scope>NUCLEOTIDE SEQUENCE</scope>
    <source>
        <strain evidence="2">IHI 201604</strain>
    </source>
</reference>